<evidence type="ECO:0000259" key="5">
    <source>
        <dbReference type="Pfam" id="PF03931"/>
    </source>
</evidence>
<comment type="similarity">
    <text evidence="1 3">Belongs to the SKP1 family.</text>
</comment>
<dbReference type="Pfam" id="PF03931">
    <property type="entry name" value="Skp1_POZ"/>
    <property type="match status" value="1"/>
</dbReference>
<keyword evidence="7" id="KW-1185">Reference proteome</keyword>
<evidence type="ECO:0000256" key="3">
    <source>
        <dbReference type="PIRNR" id="PIRNR028729"/>
    </source>
</evidence>
<comment type="caution">
    <text evidence="6">The sequence shown here is derived from an EMBL/GenBank/DDBJ whole genome shotgun (WGS) entry which is preliminary data.</text>
</comment>
<evidence type="ECO:0000313" key="7">
    <source>
        <dbReference type="Proteomes" id="UP001431783"/>
    </source>
</evidence>
<sequence length="154" mass="17433">MPIIKLMSRDRRIFEIDSEILKCSSTILEMLKDFGVDAVLSLPNVNSVVVEKIIEWATHHRNDPLSDDDGNESENDVSSWDADFLKIDNSTLLDITVAATYLEIKGLLKLIKKPFSDLIANKSIPEMRELFEPKNEVTITSGKGEQARKKSRRS</sequence>
<dbReference type="CDD" id="cd18322">
    <property type="entry name" value="BTB_POZ_SKP1"/>
    <property type="match status" value="1"/>
</dbReference>
<dbReference type="SUPFAM" id="SSF81382">
    <property type="entry name" value="Skp1 dimerisation domain-like"/>
    <property type="match status" value="1"/>
</dbReference>
<evidence type="ECO:0000256" key="2">
    <source>
        <dbReference type="ARBA" id="ARBA00022786"/>
    </source>
</evidence>
<dbReference type="GO" id="GO:0006511">
    <property type="term" value="P:ubiquitin-dependent protein catabolic process"/>
    <property type="evidence" value="ECO:0007669"/>
    <property type="project" value="InterPro"/>
</dbReference>
<dbReference type="EMBL" id="JARQZJ010000033">
    <property type="protein sequence ID" value="KAK9875480.1"/>
    <property type="molecule type" value="Genomic_DNA"/>
</dbReference>
<name>A0AAW1U5R7_9CUCU</name>
<keyword evidence="2 3" id="KW-0833">Ubl conjugation pathway</keyword>
<dbReference type="InterPro" id="IPR016897">
    <property type="entry name" value="SKP1"/>
</dbReference>
<reference evidence="6 7" key="1">
    <citation type="submission" date="2023-03" db="EMBL/GenBank/DDBJ databases">
        <title>Genome insight into feeding habits of ladybird beetles.</title>
        <authorList>
            <person name="Li H.-S."/>
            <person name="Huang Y.-H."/>
            <person name="Pang H."/>
        </authorList>
    </citation>
    <scope>NUCLEOTIDE SEQUENCE [LARGE SCALE GENOMIC DNA]</scope>
    <source>
        <strain evidence="6">SYSU_2023b</strain>
        <tissue evidence="6">Whole body</tissue>
    </source>
</reference>
<gene>
    <name evidence="6" type="ORF">WA026_007871</name>
</gene>
<evidence type="ECO:0000256" key="1">
    <source>
        <dbReference type="ARBA" id="ARBA00009993"/>
    </source>
</evidence>
<feature type="domain" description="SKP1 component POZ" evidence="5">
    <location>
        <begin position="3"/>
        <end position="62"/>
    </location>
</feature>
<dbReference type="InterPro" id="IPR036296">
    <property type="entry name" value="SKP1-like_dim_sf"/>
</dbReference>
<proteinExistence type="inferred from homology"/>
<dbReference type="SUPFAM" id="SSF54695">
    <property type="entry name" value="POZ domain"/>
    <property type="match status" value="1"/>
</dbReference>
<accession>A0AAW1U5R7</accession>
<evidence type="ECO:0000256" key="4">
    <source>
        <dbReference type="SAM" id="MobiDB-lite"/>
    </source>
</evidence>
<dbReference type="EMBL" id="JARQZJ010000033">
    <property type="protein sequence ID" value="KAK9875479.1"/>
    <property type="molecule type" value="Genomic_DNA"/>
</dbReference>
<dbReference type="InterPro" id="IPR016073">
    <property type="entry name" value="Skp1_comp_POZ"/>
</dbReference>
<protein>
    <recommendedName>
        <fullName evidence="5">SKP1 component POZ domain-containing protein</fullName>
    </recommendedName>
</protein>
<dbReference type="Gene3D" id="3.30.710.10">
    <property type="entry name" value="Potassium Channel Kv1.1, Chain A"/>
    <property type="match status" value="1"/>
</dbReference>
<dbReference type="InterPro" id="IPR011333">
    <property type="entry name" value="SKP1/BTB/POZ_sf"/>
</dbReference>
<organism evidence="6 7">
    <name type="scientific">Henosepilachna vigintioctopunctata</name>
    <dbReference type="NCBI Taxonomy" id="420089"/>
    <lineage>
        <taxon>Eukaryota</taxon>
        <taxon>Metazoa</taxon>
        <taxon>Ecdysozoa</taxon>
        <taxon>Arthropoda</taxon>
        <taxon>Hexapoda</taxon>
        <taxon>Insecta</taxon>
        <taxon>Pterygota</taxon>
        <taxon>Neoptera</taxon>
        <taxon>Endopterygota</taxon>
        <taxon>Coleoptera</taxon>
        <taxon>Polyphaga</taxon>
        <taxon>Cucujiformia</taxon>
        <taxon>Coccinelloidea</taxon>
        <taxon>Coccinellidae</taxon>
        <taxon>Epilachninae</taxon>
        <taxon>Epilachnini</taxon>
        <taxon>Henosepilachna</taxon>
    </lineage>
</organism>
<dbReference type="PANTHER" id="PTHR11165">
    <property type="entry name" value="SKP1"/>
    <property type="match status" value="1"/>
</dbReference>
<dbReference type="PIRSF" id="PIRSF028729">
    <property type="entry name" value="E3_ubiquit_lig_SCF_Skp"/>
    <property type="match status" value="1"/>
</dbReference>
<comment type="pathway">
    <text evidence="3">Protein modification; protein ubiquitination.</text>
</comment>
<feature type="region of interest" description="Disordered" evidence="4">
    <location>
        <begin position="134"/>
        <end position="154"/>
    </location>
</feature>
<dbReference type="SMART" id="SM00512">
    <property type="entry name" value="Skp1"/>
    <property type="match status" value="1"/>
</dbReference>
<dbReference type="Proteomes" id="UP001431783">
    <property type="component" value="Unassembled WGS sequence"/>
</dbReference>
<dbReference type="AlphaFoldDB" id="A0AAW1U5R7"/>
<dbReference type="InterPro" id="IPR001232">
    <property type="entry name" value="SKP1-like"/>
</dbReference>
<evidence type="ECO:0000313" key="6">
    <source>
        <dbReference type="EMBL" id="KAK9875480.1"/>
    </source>
</evidence>